<dbReference type="EMBL" id="MCGN01000012">
    <property type="protein sequence ID" value="ORY90390.1"/>
    <property type="molecule type" value="Genomic_DNA"/>
</dbReference>
<sequence length="82" mass="9408">MALQITNPDEYHEFISGSKFAVVIGYLPHEKPDLPYDRLNTLPLTKYAEVDCSQVNAICVLLRTTQKAVRVYYNNDVQQALY</sequence>
<evidence type="ECO:0000313" key="1">
    <source>
        <dbReference type="EMBL" id="ORY90390.1"/>
    </source>
</evidence>
<gene>
    <name evidence="1" type="ORF">BCR43DRAFT_499232</name>
</gene>
<proteinExistence type="predicted"/>
<protein>
    <submittedName>
        <fullName evidence="1">Uncharacterized protein</fullName>
    </submittedName>
</protein>
<organism evidence="1 2">
    <name type="scientific">Syncephalastrum racemosum</name>
    <name type="common">Filamentous fungus</name>
    <dbReference type="NCBI Taxonomy" id="13706"/>
    <lineage>
        <taxon>Eukaryota</taxon>
        <taxon>Fungi</taxon>
        <taxon>Fungi incertae sedis</taxon>
        <taxon>Mucoromycota</taxon>
        <taxon>Mucoromycotina</taxon>
        <taxon>Mucoromycetes</taxon>
        <taxon>Mucorales</taxon>
        <taxon>Syncephalastraceae</taxon>
        <taxon>Syncephalastrum</taxon>
    </lineage>
</organism>
<name>A0A1X2H005_SYNRA</name>
<keyword evidence="2" id="KW-1185">Reference proteome</keyword>
<comment type="caution">
    <text evidence="1">The sequence shown here is derived from an EMBL/GenBank/DDBJ whole genome shotgun (WGS) entry which is preliminary data.</text>
</comment>
<dbReference type="AlphaFoldDB" id="A0A1X2H005"/>
<accession>A0A1X2H005</accession>
<dbReference type="InParanoid" id="A0A1X2H005"/>
<evidence type="ECO:0000313" key="2">
    <source>
        <dbReference type="Proteomes" id="UP000242180"/>
    </source>
</evidence>
<dbReference type="Proteomes" id="UP000242180">
    <property type="component" value="Unassembled WGS sequence"/>
</dbReference>
<reference evidence="1 2" key="1">
    <citation type="submission" date="2016-07" db="EMBL/GenBank/DDBJ databases">
        <title>Pervasive Adenine N6-methylation of Active Genes in Fungi.</title>
        <authorList>
            <consortium name="DOE Joint Genome Institute"/>
            <person name="Mondo S.J."/>
            <person name="Dannebaum R.O."/>
            <person name="Kuo R.C."/>
            <person name="Labutti K."/>
            <person name="Haridas S."/>
            <person name="Kuo A."/>
            <person name="Salamov A."/>
            <person name="Ahrendt S.R."/>
            <person name="Lipzen A."/>
            <person name="Sullivan W."/>
            <person name="Andreopoulos W.B."/>
            <person name="Clum A."/>
            <person name="Lindquist E."/>
            <person name="Daum C."/>
            <person name="Ramamoorthy G.K."/>
            <person name="Gryganskyi A."/>
            <person name="Culley D."/>
            <person name="Magnuson J.K."/>
            <person name="James T.Y."/>
            <person name="O'Malley M.A."/>
            <person name="Stajich J.E."/>
            <person name="Spatafora J.W."/>
            <person name="Visel A."/>
            <person name="Grigoriev I.V."/>
        </authorList>
    </citation>
    <scope>NUCLEOTIDE SEQUENCE [LARGE SCALE GENOMIC DNA]</scope>
    <source>
        <strain evidence="1 2">NRRL 2496</strain>
    </source>
</reference>